<gene>
    <name evidence="1" type="ORF">RCL2_002908900</name>
</gene>
<dbReference type="AlphaFoldDB" id="A0A8H3MH77"/>
<reference evidence="1" key="1">
    <citation type="submission" date="2019-10" db="EMBL/GenBank/DDBJ databases">
        <title>Conservation and host-specific expression of non-tandemly repeated heterogenous ribosome RNA gene in arbuscular mycorrhizal fungi.</title>
        <authorList>
            <person name="Maeda T."/>
            <person name="Kobayashi Y."/>
            <person name="Nakagawa T."/>
            <person name="Ezawa T."/>
            <person name="Yamaguchi K."/>
            <person name="Bino T."/>
            <person name="Nishimoto Y."/>
            <person name="Shigenobu S."/>
            <person name="Kawaguchi M."/>
        </authorList>
    </citation>
    <scope>NUCLEOTIDE SEQUENCE</scope>
    <source>
        <strain evidence="1">HR1</strain>
    </source>
</reference>
<sequence>MKLKQSLMKELNAPDYWSEYTSYSLQNYLEYRQQKFHPEIILVKEKEHSAFKSDIENILKAYGPDTSTYEKLKPILDKFDI</sequence>
<evidence type="ECO:0000313" key="1">
    <source>
        <dbReference type="EMBL" id="GET02719.1"/>
    </source>
</evidence>
<protein>
    <submittedName>
        <fullName evidence="1">Uncharacterized protein</fullName>
    </submittedName>
</protein>
<comment type="caution">
    <text evidence="1">The sequence shown here is derived from an EMBL/GenBank/DDBJ whole genome shotgun (WGS) entry which is preliminary data.</text>
</comment>
<proteinExistence type="predicted"/>
<accession>A0A8H3MH77</accession>
<dbReference type="EMBL" id="BLAL01000315">
    <property type="protein sequence ID" value="GET02719.1"/>
    <property type="molecule type" value="Genomic_DNA"/>
</dbReference>
<organism evidence="1 2">
    <name type="scientific">Rhizophagus clarus</name>
    <dbReference type="NCBI Taxonomy" id="94130"/>
    <lineage>
        <taxon>Eukaryota</taxon>
        <taxon>Fungi</taxon>
        <taxon>Fungi incertae sedis</taxon>
        <taxon>Mucoromycota</taxon>
        <taxon>Glomeromycotina</taxon>
        <taxon>Glomeromycetes</taxon>
        <taxon>Glomerales</taxon>
        <taxon>Glomeraceae</taxon>
        <taxon>Rhizophagus</taxon>
    </lineage>
</organism>
<dbReference type="Proteomes" id="UP000615446">
    <property type="component" value="Unassembled WGS sequence"/>
</dbReference>
<evidence type="ECO:0000313" key="2">
    <source>
        <dbReference type="Proteomes" id="UP000615446"/>
    </source>
</evidence>
<name>A0A8H3MH77_9GLOM</name>